<feature type="region of interest" description="Disordered" evidence="2">
    <location>
        <begin position="269"/>
        <end position="388"/>
    </location>
</feature>
<dbReference type="GO" id="GO:0004523">
    <property type="term" value="F:RNA-DNA hybrid ribonuclease activity"/>
    <property type="evidence" value="ECO:0007669"/>
    <property type="project" value="InterPro"/>
</dbReference>
<dbReference type="SUPFAM" id="SSF53098">
    <property type="entry name" value="Ribonuclease H-like"/>
    <property type="match status" value="1"/>
</dbReference>
<feature type="domain" description="Reverse transcriptase" evidence="3">
    <location>
        <begin position="1172"/>
        <end position="1446"/>
    </location>
</feature>
<name>A0AAE1IKT5_9HYPO</name>
<organism evidence="5 6">
    <name type="scientific">Trichoderma aggressivum f. europaeum</name>
    <dbReference type="NCBI Taxonomy" id="173218"/>
    <lineage>
        <taxon>Eukaryota</taxon>
        <taxon>Fungi</taxon>
        <taxon>Dikarya</taxon>
        <taxon>Ascomycota</taxon>
        <taxon>Pezizomycotina</taxon>
        <taxon>Sordariomycetes</taxon>
        <taxon>Hypocreomycetidae</taxon>
        <taxon>Hypocreales</taxon>
        <taxon>Hypocreaceae</taxon>
        <taxon>Trichoderma</taxon>
    </lineage>
</organism>
<dbReference type="PROSITE" id="PS50878">
    <property type="entry name" value="RT_POL"/>
    <property type="match status" value="1"/>
</dbReference>
<dbReference type="InterPro" id="IPR005135">
    <property type="entry name" value="Endo/exonuclease/phosphatase"/>
</dbReference>
<evidence type="ECO:0000259" key="3">
    <source>
        <dbReference type="PROSITE" id="PS50878"/>
    </source>
</evidence>
<dbReference type="InterPro" id="IPR002156">
    <property type="entry name" value="RNaseH_domain"/>
</dbReference>
<comment type="caution">
    <text evidence="5">The sequence shown here is derived from an EMBL/GenBank/DDBJ whole genome shotgun (WGS) entry which is preliminary data.</text>
</comment>
<dbReference type="Gene3D" id="3.30.420.10">
    <property type="entry name" value="Ribonuclease H-like superfamily/Ribonuclease H"/>
    <property type="match status" value="1"/>
</dbReference>
<keyword evidence="6" id="KW-1185">Reference proteome</keyword>
<dbReference type="Gene3D" id="3.60.10.10">
    <property type="entry name" value="Endonuclease/exonuclease/phosphatase"/>
    <property type="match status" value="1"/>
</dbReference>
<dbReference type="InterPro" id="IPR023210">
    <property type="entry name" value="NADP_OxRdtase_dom"/>
</dbReference>
<feature type="compositionally biased region" description="Pro residues" evidence="2">
    <location>
        <begin position="643"/>
        <end position="653"/>
    </location>
</feature>
<feature type="domain" description="RNase H type-1" evidence="4">
    <location>
        <begin position="1653"/>
        <end position="1790"/>
    </location>
</feature>
<feature type="region of interest" description="Disordered" evidence="2">
    <location>
        <begin position="638"/>
        <end position="685"/>
    </location>
</feature>
<dbReference type="PRINTS" id="PR00069">
    <property type="entry name" value="ALDKETRDTASE"/>
</dbReference>
<feature type="compositionally biased region" description="Polar residues" evidence="2">
    <location>
        <begin position="291"/>
        <end position="300"/>
    </location>
</feature>
<dbReference type="GO" id="GO:0003676">
    <property type="term" value="F:nucleic acid binding"/>
    <property type="evidence" value="ECO:0007669"/>
    <property type="project" value="InterPro"/>
</dbReference>
<dbReference type="Proteomes" id="UP001273209">
    <property type="component" value="Unassembled WGS sequence"/>
</dbReference>
<evidence type="ECO:0008006" key="7">
    <source>
        <dbReference type="Google" id="ProtNLM"/>
    </source>
</evidence>
<dbReference type="InterPro" id="IPR012337">
    <property type="entry name" value="RNaseH-like_sf"/>
</dbReference>
<dbReference type="InterPro" id="IPR036691">
    <property type="entry name" value="Endo/exonu/phosph_ase_sf"/>
</dbReference>
<dbReference type="InterPro" id="IPR020471">
    <property type="entry name" value="AKR"/>
</dbReference>
<dbReference type="Pfam" id="PF00248">
    <property type="entry name" value="Aldo_ket_red"/>
    <property type="match status" value="1"/>
</dbReference>
<dbReference type="EMBL" id="JAWRVG010000003">
    <property type="protein sequence ID" value="KAK4083821.1"/>
    <property type="molecule type" value="Genomic_DNA"/>
</dbReference>
<feature type="region of interest" description="Disordered" evidence="2">
    <location>
        <begin position="695"/>
        <end position="714"/>
    </location>
</feature>
<feature type="region of interest" description="Disordered" evidence="2">
    <location>
        <begin position="116"/>
        <end position="141"/>
    </location>
</feature>
<dbReference type="SUPFAM" id="SSF51430">
    <property type="entry name" value="NAD(P)-linked oxidoreductase"/>
    <property type="match status" value="1"/>
</dbReference>
<dbReference type="CDD" id="cd09276">
    <property type="entry name" value="Rnase_HI_RT_non_LTR"/>
    <property type="match status" value="1"/>
</dbReference>
<dbReference type="PANTHER" id="PTHR33481">
    <property type="entry name" value="REVERSE TRANSCRIPTASE"/>
    <property type="match status" value="1"/>
</dbReference>
<dbReference type="SUPFAM" id="SSF56219">
    <property type="entry name" value="DNase I-like"/>
    <property type="match status" value="1"/>
</dbReference>
<protein>
    <recommendedName>
        <fullName evidence="7">Reverse transcriptase</fullName>
    </recommendedName>
</protein>
<dbReference type="RefSeq" id="XP_062759822.1">
    <property type="nucleotide sequence ID" value="XM_062895558.1"/>
</dbReference>
<dbReference type="PANTHER" id="PTHR33481:SF1">
    <property type="entry name" value="ENDONUCLEASE_EXONUCLEASE_PHOSPHATASE DOMAIN-CONTAINING PROTEIN-RELATED"/>
    <property type="match status" value="1"/>
</dbReference>
<gene>
    <name evidence="5" type="ORF">Triagg1_1483</name>
</gene>
<dbReference type="InterPro" id="IPR000477">
    <property type="entry name" value="RT_dom"/>
</dbReference>
<dbReference type="InterPro" id="IPR036397">
    <property type="entry name" value="RNaseH_sf"/>
</dbReference>
<dbReference type="Gene3D" id="3.20.20.100">
    <property type="entry name" value="NADP-dependent oxidoreductase domain"/>
    <property type="match status" value="1"/>
</dbReference>
<feature type="compositionally biased region" description="Basic and acidic residues" evidence="2">
    <location>
        <begin position="272"/>
        <end position="288"/>
    </location>
</feature>
<evidence type="ECO:0000313" key="5">
    <source>
        <dbReference type="EMBL" id="KAK4083821.1"/>
    </source>
</evidence>
<evidence type="ECO:0000256" key="1">
    <source>
        <dbReference type="ARBA" id="ARBA00023002"/>
    </source>
</evidence>
<keyword evidence="1" id="KW-0560">Oxidoreductase</keyword>
<dbReference type="GO" id="GO:0016491">
    <property type="term" value="F:oxidoreductase activity"/>
    <property type="evidence" value="ECO:0007669"/>
    <property type="project" value="UniProtKB-KW"/>
</dbReference>
<accession>A0AAE1IKT5</accession>
<feature type="compositionally biased region" description="Low complexity" evidence="2">
    <location>
        <begin position="310"/>
        <end position="325"/>
    </location>
</feature>
<feature type="compositionally biased region" description="Basic and acidic residues" evidence="2">
    <location>
        <begin position="373"/>
        <end position="388"/>
    </location>
</feature>
<dbReference type="Pfam" id="PF14529">
    <property type="entry name" value="Exo_endo_phos_2"/>
    <property type="match status" value="1"/>
</dbReference>
<dbReference type="Pfam" id="PF00078">
    <property type="entry name" value="RVT_1"/>
    <property type="match status" value="1"/>
</dbReference>
<dbReference type="GeneID" id="87915463"/>
<evidence type="ECO:0000259" key="4">
    <source>
        <dbReference type="PROSITE" id="PS50879"/>
    </source>
</evidence>
<reference evidence="5" key="1">
    <citation type="submission" date="2023-11" db="EMBL/GenBank/DDBJ databases">
        <title>The genome sequences of three competitors of mushroom-forming fungi.</title>
        <authorList>
            <person name="Beijen E."/>
            <person name="Ohm R.A."/>
        </authorList>
    </citation>
    <scope>NUCLEOTIDE SEQUENCE</scope>
    <source>
        <strain evidence="5">CBS 100526</strain>
    </source>
</reference>
<evidence type="ECO:0000256" key="2">
    <source>
        <dbReference type="SAM" id="MobiDB-lite"/>
    </source>
</evidence>
<dbReference type="InterPro" id="IPR036812">
    <property type="entry name" value="NAD(P)_OxRdtase_dom_sf"/>
</dbReference>
<dbReference type="Pfam" id="PF00075">
    <property type="entry name" value="RNase_H"/>
    <property type="match status" value="1"/>
</dbReference>
<dbReference type="CDD" id="cd01650">
    <property type="entry name" value="RT_nLTR_like"/>
    <property type="match status" value="1"/>
</dbReference>
<sequence length="1947" mass="214279">MDIPLLPLNDGNQIPMVSSVLVDLIKTAIDKGFYHLDCAEMYGNEEEVGRAIQESGIPREKLFITNKVSQGTGNIRAAIEESLKKMQIGYFDLCVILPDSKLPSYIYRTKPVAPGPATAFQPPKEVTPSGPKTGEVTVLPFTPKKKRRFGEALGADKMPSPSFNRARPSAAATATAAQTASRGLIASIFSGAKEATDPNKEGKSLTRNKIMNQINEINAQQRARQDVVLNIAMAIDSCLAQYTSQLSSAVAEQVRSCLNTALENFVASHINPEGRPKDPEKLGSKERAAQPTKTTSANTSHNKKDKSDAARTPTTAGAPASTGKAGQKDPRVTWAQIASRENTHNKNPQKGIDNPKHSSIGGRGPAPATNGKNTDKTNKPKESPDDRIFIRVPPDHAWRKLSAIGARQELIRISKLTNEDITHFQEVRSGFALRGKTQDIKNKIIALQPVAENDGLKIEEACSWKVFLVRGVSKTYTDMSGTHPTDALIPEEARARAGAKSLPVSCRKANFGESLDTCSYFISFNEDVKPGFKLFSSSLPAEIRVQPPRVTQCLRCFGFHNPRNCTRTERCHKCGKPSFRHNDTTANCSSPPQCANCNGPHTADSLKCPARPVVRNGEKVQTTKAQLQAIRELGQQEYNKANPPKPKPAPAPAPNVEKTSNPETRTGPRIRLPISSSAPPFPPQAPAKKVIVEVDSDEEDPHEGTSPASRRRNTGLKIFQANVGRSGPHQDIALSLAWEGGYDIVLIQEPYAQWDRVSNRRQTKNHPGYQAYNPLNSWRDARPSVLTFVRISPNLPSKQLSPPGLEDGCVCWIEVCGYTIVNVYRRASADSATETLTKWGPPPPRSIIAGDFNASHQLWEPGRGADPAGNKIAEWAEKHDLLPALMDTPTRHSGKCIDLVFTNCPASTRVEHSLNTGSDHYTVITNLPEPLRTTPGAGKKYVPMECWEDFGQLMRSFAWTLPTVDLTTPSETNLDECARALQDLFKQVIEAAGKTRHQNGHSAPWWSEKCKAAHRAYKEAADGSPAHEGARKTLRDSIRRSKRAHWDEIIAEASATRNIWSVAKWRKATDRFQPPPLIDGDKSISDPTERATFLRDKLLKRKTTEEDISDPWEEDFPVNKNIHWDQTVSEPEAKKATTGSGNTAPGADGISVALLQLAWPAIGEYVTNLFRGCLMIGYHPLPFRSAEITIIPKPGKPEKAYTTHKGYRPISLLSCIGKGLERLLARRVSLLAMEHKILPEQYFGALPKRSATDLVACLLHDAEVALAQGLVVSLLTLDISGAFDIVMRNRLVYRLREQGWPPLFVKWVDSFMSDRKALVRNGYGTTLPETELECGAPQGSPISPIVSMLYFSPSLKLNDPNTRFGYADDIGIMAVGADTKETAQKLQWELEDTLNWGDRNAVSFDPDKAELIHFYRTRTQAHDEGVDFRGKIIAPQDSVRWLGIHLDSRLSFKKHLGIMKGKALKAANFLRSLNKTQKGSPPDAVAMAAKACVAPVALYGTEAFWPGESRQSATNPNRQVGTGSTGLTAILEPPFKAAARAVVPVWKTTNLSVIHRESGVPPASVWVAQARLRTAARFAGLDRNHPISRRIDKKLPPRVPPTRLQRTAALVGKTVRPSLFAKNNGAVRAGPDFRGLPKSEAAEKHLELLDGLPRSTLLAYSDGSQDKQGNTGWGAVTYHDFKRTTACGPLANAEVYDAEAVGAFEAMKLARTRALANPDIREILLFLDNSAVVDGILGPTPASSQGAYMGLRQIAQKLLPRVTTRVAWVPGHKDVLGNEEADRLAKEGSELPCLSRNCSTITFIKRWVKKKRREIQDADWESNYPESYKAGGWGLYKAPSMPPELHLPRPILHRLLAERSGHGDFTEYHERFGHDARPTCKCGEPRTQGHFVKCRMVAPFLPDVPEREARFGTTHIQYLLGDGGYKDFQKLVEDTSPYGPPPTETDT</sequence>
<dbReference type="PROSITE" id="PS50879">
    <property type="entry name" value="RNASE_H_1"/>
    <property type="match status" value="1"/>
</dbReference>
<proteinExistence type="predicted"/>
<evidence type="ECO:0000313" key="6">
    <source>
        <dbReference type="Proteomes" id="UP001273209"/>
    </source>
</evidence>